<evidence type="ECO:0000313" key="4">
    <source>
        <dbReference type="Proteomes" id="UP000296049"/>
    </source>
</evidence>
<dbReference type="PANTHER" id="PTHR21258:SF14">
    <property type="entry name" value="DOCKING PROTEIN 2"/>
    <property type="match status" value="1"/>
</dbReference>
<protein>
    <submittedName>
        <fullName evidence="3">Docking protein 2</fullName>
    </submittedName>
</protein>
<dbReference type="SMART" id="SM00310">
    <property type="entry name" value="PTBI"/>
    <property type="match status" value="1"/>
</dbReference>
<dbReference type="InterPro" id="IPR011993">
    <property type="entry name" value="PH-like_dom_sf"/>
</dbReference>
<dbReference type="Proteomes" id="UP000296049">
    <property type="component" value="Unassembled WGS sequence"/>
</dbReference>
<name>R0JD92_ANAPL</name>
<dbReference type="InterPro" id="IPR002404">
    <property type="entry name" value="IRS_PTB"/>
</dbReference>
<dbReference type="PROSITE" id="PS51064">
    <property type="entry name" value="IRS_PTB"/>
    <property type="match status" value="1"/>
</dbReference>
<evidence type="ECO:0000313" key="3">
    <source>
        <dbReference type="EMBL" id="EOA94901.1"/>
    </source>
</evidence>
<keyword evidence="1" id="KW-0597">Phosphoprotein</keyword>
<keyword evidence="4" id="KW-1185">Reference proteome</keyword>
<dbReference type="AlphaFoldDB" id="R0JD92"/>
<dbReference type="InterPro" id="IPR037751">
    <property type="entry name" value="Dok1/2/3_PTB"/>
</dbReference>
<dbReference type="Pfam" id="PF02174">
    <property type="entry name" value="IRS"/>
    <property type="match status" value="1"/>
</dbReference>
<gene>
    <name evidence="3" type="ORF">Anapl_16028</name>
</gene>
<reference evidence="4" key="1">
    <citation type="journal article" date="2013" name="Nat. Genet.">
        <title>The duck genome and transcriptome provide insight into an avian influenza virus reservoir species.</title>
        <authorList>
            <person name="Huang Y."/>
            <person name="Li Y."/>
            <person name="Burt D.W."/>
            <person name="Chen H."/>
            <person name="Zhang Y."/>
            <person name="Qian W."/>
            <person name="Kim H."/>
            <person name="Gan S."/>
            <person name="Zhao Y."/>
            <person name="Li J."/>
            <person name="Yi K."/>
            <person name="Feng H."/>
            <person name="Zhu P."/>
            <person name="Li B."/>
            <person name="Liu Q."/>
            <person name="Fairley S."/>
            <person name="Magor K.E."/>
            <person name="Du Z."/>
            <person name="Hu X."/>
            <person name="Goodman L."/>
            <person name="Tafer H."/>
            <person name="Vignal A."/>
            <person name="Lee T."/>
            <person name="Kim K.W."/>
            <person name="Sheng Z."/>
            <person name="An Y."/>
            <person name="Searle S."/>
            <person name="Herrero J."/>
            <person name="Groenen M.A."/>
            <person name="Crooijmans R.P."/>
            <person name="Faraut T."/>
            <person name="Cai Q."/>
            <person name="Webster R.G."/>
            <person name="Aldridge J.R."/>
            <person name="Warren W.C."/>
            <person name="Bartschat S."/>
            <person name="Kehr S."/>
            <person name="Marz M."/>
            <person name="Stadler P.F."/>
            <person name="Smith J."/>
            <person name="Kraus R.H."/>
            <person name="Zhao Y."/>
            <person name="Ren L."/>
            <person name="Fei J."/>
            <person name="Morisson M."/>
            <person name="Kaiser P."/>
            <person name="Griffin D.K."/>
            <person name="Rao M."/>
            <person name="Pitel F."/>
            <person name="Wang J."/>
            <person name="Li N."/>
        </authorList>
    </citation>
    <scope>NUCLEOTIDE SEQUENCE [LARGE SCALE GENOMIC DNA]</scope>
</reference>
<organism evidence="3 4">
    <name type="scientific">Anas platyrhynchos</name>
    <name type="common">Mallard</name>
    <name type="synonym">Anas boschas</name>
    <dbReference type="NCBI Taxonomy" id="8839"/>
    <lineage>
        <taxon>Eukaryota</taxon>
        <taxon>Metazoa</taxon>
        <taxon>Chordata</taxon>
        <taxon>Craniata</taxon>
        <taxon>Vertebrata</taxon>
        <taxon>Euteleostomi</taxon>
        <taxon>Archelosauria</taxon>
        <taxon>Archosauria</taxon>
        <taxon>Dinosauria</taxon>
        <taxon>Saurischia</taxon>
        <taxon>Theropoda</taxon>
        <taxon>Coelurosauria</taxon>
        <taxon>Aves</taxon>
        <taxon>Neognathae</taxon>
        <taxon>Galloanserae</taxon>
        <taxon>Anseriformes</taxon>
        <taxon>Anatidae</taxon>
        <taxon>Anatinae</taxon>
        <taxon>Anas</taxon>
    </lineage>
</organism>
<dbReference type="GO" id="GO:0007169">
    <property type="term" value="P:cell surface receptor protein tyrosine kinase signaling pathway"/>
    <property type="evidence" value="ECO:0007669"/>
    <property type="project" value="TreeGrafter"/>
</dbReference>
<feature type="domain" description="IRS-type PTB" evidence="2">
    <location>
        <begin position="45"/>
        <end position="149"/>
    </location>
</feature>
<evidence type="ECO:0000256" key="1">
    <source>
        <dbReference type="ARBA" id="ARBA00022553"/>
    </source>
</evidence>
<accession>R0JD92</accession>
<proteinExistence type="predicted"/>
<dbReference type="PANTHER" id="PTHR21258">
    <property type="entry name" value="DOCKING PROTEIN RELATED"/>
    <property type="match status" value="1"/>
</dbReference>
<dbReference type="Gene3D" id="2.30.29.30">
    <property type="entry name" value="Pleckstrin-homology domain (PH domain)/Phosphotyrosine-binding domain (PTB)"/>
    <property type="match status" value="1"/>
</dbReference>
<dbReference type="GO" id="GO:0043410">
    <property type="term" value="P:positive regulation of MAPK cascade"/>
    <property type="evidence" value="ECO:0007669"/>
    <property type="project" value="TreeGrafter"/>
</dbReference>
<sequence length="192" mass="20843">MGSIWSKLVPIILEVLRSGAEQRGADNIGGKAAATGCRGWGRAGLGKEFEVTVRATESSERCRLWGRFVLRAGEEALELRDLQAGEILYSWPYRFLRRFGRDKVTFSFEAGRRCASGEGNFEFETRQGNEIFQPALPRINLLPLPATSSPRGALGRDIEPQGEALALPAPAHPPTLCARLSPGGSSVCNLSS</sequence>
<dbReference type="SUPFAM" id="SSF50729">
    <property type="entry name" value="PH domain-like"/>
    <property type="match status" value="1"/>
</dbReference>
<dbReference type="SMART" id="SM01244">
    <property type="entry name" value="IRS"/>
    <property type="match status" value="1"/>
</dbReference>
<dbReference type="EMBL" id="KB744520">
    <property type="protein sequence ID" value="EOA94901.1"/>
    <property type="molecule type" value="Genomic_DNA"/>
</dbReference>
<dbReference type="GO" id="GO:0005737">
    <property type="term" value="C:cytoplasm"/>
    <property type="evidence" value="ECO:0007669"/>
    <property type="project" value="TreeGrafter"/>
</dbReference>
<dbReference type="InterPro" id="IPR050996">
    <property type="entry name" value="Docking_Protein_DOK"/>
</dbReference>
<dbReference type="GO" id="GO:0007265">
    <property type="term" value="P:Ras protein signal transduction"/>
    <property type="evidence" value="ECO:0007669"/>
    <property type="project" value="TreeGrafter"/>
</dbReference>
<dbReference type="CDD" id="cd01203">
    <property type="entry name" value="PTB_DOK1_DOK2_DOK3"/>
    <property type="match status" value="1"/>
</dbReference>
<evidence type="ECO:0000259" key="2">
    <source>
        <dbReference type="PROSITE" id="PS51064"/>
    </source>
</evidence>